<accession>A0A1W1XKZ1</accession>
<sequence>MVENKVSILQANETSALIKFENKIDKDINKKIRLFCEYLDKNSFCGLIEYVPYFSSISVIYNPLKIKSEEPFKAVKLKLEEILSKLDFSCEYEEHIVEIPVYYGNEFGPDIEHVAGVNNLSVEEVIKIHSSGEYLVYMLGFAPGFPYLGGLSEKIYTPRRESPRTAIPEGSVGIAGTQTGVYPIETPGGWQIIGRTPLKLFDLNSKEKTLLKCGDIAKFYPISYEEYLNLKEKI</sequence>
<keyword evidence="6" id="KW-1185">Reference proteome</keyword>
<dbReference type="Gene3D" id="2.40.100.10">
    <property type="entry name" value="Cyclophilin-like"/>
    <property type="match status" value="1"/>
</dbReference>
<dbReference type="PANTHER" id="PTHR34698">
    <property type="entry name" value="5-OXOPROLINASE SUBUNIT B"/>
    <property type="match status" value="1"/>
</dbReference>
<dbReference type="Gene3D" id="3.30.1360.40">
    <property type="match status" value="1"/>
</dbReference>
<proteinExistence type="predicted"/>
<evidence type="ECO:0000256" key="2">
    <source>
        <dbReference type="ARBA" id="ARBA00022801"/>
    </source>
</evidence>
<evidence type="ECO:0000256" key="1">
    <source>
        <dbReference type="ARBA" id="ARBA00022741"/>
    </source>
</evidence>
<dbReference type="AlphaFoldDB" id="A0A1W1XKZ1"/>
<evidence type="ECO:0000313" key="6">
    <source>
        <dbReference type="Proteomes" id="UP000192468"/>
    </source>
</evidence>
<keyword evidence="1" id="KW-0547">Nucleotide-binding</keyword>
<keyword evidence="3" id="KW-0067">ATP-binding</keyword>
<feature type="domain" description="Carboxyltransferase" evidence="4">
    <location>
        <begin position="6"/>
        <end position="211"/>
    </location>
</feature>
<protein>
    <submittedName>
        <fullName evidence="5">Inhibitor of KinA</fullName>
    </submittedName>
</protein>
<dbReference type="InterPro" id="IPR010016">
    <property type="entry name" value="PxpB"/>
</dbReference>
<dbReference type="SUPFAM" id="SSF160467">
    <property type="entry name" value="PH0987 N-terminal domain-like"/>
    <property type="match status" value="1"/>
</dbReference>
<dbReference type="SUPFAM" id="SSF50891">
    <property type="entry name" value="Cyclophilin-like"/>
    <property type="match status" value="1"/>
</dbReference>
<evidence type="ECO:0000313" key="5">
    <source>
        <dbReference type="EMBL" id="SMC24168.1"/>
    </source>
</evidence>
<keyword evidence="2" id="KW-0378">Hydrolase</keyword>
<evidence type="ECO:0000256" key="3">
    <source>
        <dbReference type="ARBA" id="ARBA00022840"/>
    </source>
</evidence>
<gene>
    <name evidence="5" type="ORF">SAMN02745134_02111</name>
</gene>
<dbReference type="InterPro" id="IPR003833">
    <property type="entry name" value="CT_C_D"/>
</dbReference>
<dbReference type="OrthoDB" id="9778567at2"/>
<name>A0A1W1XKZ1_9CLOT</name>
<dbReference type="GO" id="GO:0016787">
    <property type="term" value="F:hydrolase activity"/>
    <property type="evidence" value="ECO:0007669"/>
    <property type="project" value="UniProtKB-KW"/>
</dbReference>
<dbReference type="SMART" id="SM00796">
    <property type="entry name" value="AHS1"/>
    <property type="match status" value="1"/>
</dbReference>
<dbReference type="EMBL" id="FWXH01000006">
    <property type="protein sequence ID" value="SMC24168.1"/>
    <property type="molecule type" value="Genomic_DNA"/>
</dbReference>
<dbReference type="NCBIfam" id="TIGR00370">
    <property type="entry name" value="5-oxoprolinase subunit PxpB"/>
    <property type="match status" value="1"/>
</dbReference>
<dbReference type="PANTHER" id="PTHR34698:SF2">
    <property type="entry name" value="5-OXOPROLINASE SUBUNIT B"/>
    <property type="match status" value="1"/>
</dbReference>
<dbReference type="InterPro" id="IPR029000">
    <property type="entry name" value="Cyclophilin-like_dom_sf"/>
</dbReference>
<dbReference type="GO" id="GO:0005524">
    <property type="term" value="F:ATP binding"/>
    <property type="evidence" value="ECO:0007669"/>
    <property type="project" value="UniProtKB-KW"/>
</dbReference>
<dbReference type="RefSeq" id="WP_084115863.1">
    <property type="nucleotide sequence ID" value="NZ_FWXH01000006.1"/>
</dbReference>
<reference evidence="5 6" key="1">
    <citation type="submission" date="2017-04" db="EMBL/GenBank/DDBJ databases">
        <authorList>
            <person name="Afonso C.L."/>
            <person name="Miller P.J."/>
            <person name="Scott M.A."/>
            <person name="Spackman E."/>
            <person name="Goraichik I."/>
            <person name="Dimitrov K.M."/>
            <person name="Suarez D.L."/>
            <person name="Swayne D.E."/>
        </authorList>
    </citation>
    <scope>NUCLEOTIDE SEQUENCE [LARGE SCALE GENOMIC DNA]</scope>
    <source>
        <strain evidence="5 6">DSM 12555</strain>
    </source>
</reference>
<evidence type="ECO:0000259" key="4">
    <source>
        <dbReference type="SMART" id="SM00796"/>
    </source>
</evidence>
<dbReference type="Proteomes" id="UP000192468">
    <property type="component" value="Unassembled WGS sequence"/>
</dbReference>
<dbReference type="STRING" id="1121291.SAMN02745134_02111"/>
<dbReference type="Pfam" id="PF02682">
    <property type="entry name" value="CT_C_D"/>
    <property type="match status" value="1"/>
</dbReference>
<organism evidence="5 6">
    <name type="scientific">Clostridium acidisoli DSM 12555</name>
    <dbReference type="NCBI Taxonomy" id="1121291"/>
    <lineage>
        <taxon>Bacteria</taxon>
        <taxon>Bacillati</taxon>
        <taxon>Bacillota</taxon>
        <taxon>Clostridia</taxon>
        <taxon>Eubacteriales</taxon>
        <taxon>Clostridiaceae</taxon>
        <taxon>Clostridium</taxon>
    </lineage>
</organism>